<dbReference type="Gene3D" id="2.40.420.20">
    <property type="match status" value="1"/>
</dbReference>
<organism evidence="6 7">
    <name type="scientific">Guyparkeria halophila</name>
    <dbReference type="NCBI Taxonomy" id="47960"/>
    <lineage>
        <taxon>Bacteria</taxon>
        <taxon>Pseudomonadati</taxon>
        <taxon>Pseudomonadota</taxon>
        <taxon>Gammaproteobacteria</taxon>
        <taxon>Chromatiales</taxon>
        <taxon>Thioalkalibacteraceae</taxon>
        <taxon>Guyparkeria</taxon>
    </lineage>
</organism>
<dbReference type="Gene3D" id="2.40.50.100">
    <property type="match status" value="1"/>
</dbReference>
<dbReference type="InterPro" id="IPR006143">
    <property type="entry name" value="RND_pump_MFP"/>
</dbReference>
<evidence type="ECO:0000313" key="6">
    <source>
        <dbReference type="EMBL" id="QGT78197.1"/>
    </source>
</evidence>
<keyword evidence="2" id="KW-0813">Transport</keyword>
<dbReference type="Proteomes" id="UP000427716">
    <property type="component" value="Chromosome"/>
</dbReference>
<feature type="domain" description="CusB-like beta-barrel" evidence="4">
    <location>
        <begin position="216"/>
        <end position="288"/>
    </location>
</feature>
<sequence>MKKMLVGALATALISSASVQAADINMSASQVQALGIQTAAAEPASNVAGQAYPAEIRVPPANETVLAAPVDGMIQQVRVAEGETVTQGQPVASLLSSGLVTLQSDYLETLATHRVAAQALERDRSLAAEGIIAERRLNETRGAYNQSDARLSALRQSLSLAGMSDAALDKLDQTRRIDPVLDLVAPQDGTVMEQMITAGERVNAASALMRISALDTLWLEVRLPVERLADVQPGDRVIVMDNGIQAEVILTGSRIDPDDQTVMIRARVEAVDGRLRPGQFLRVRLEGADQSDLLRVPGDAVVRQGNGFFVFVATEDGFDAVAVERLGEADGLLTIRVSDTSEQSRLSAGDEVAVDGVAAIKGAWQGMGGDE</sequence>
<feature type="domain" description="CzcB-like barrel-sandwich hybrid" evidence="5">
    <location>
        <begin position="65"/>
        <end position="212"/>
    </location>
</feature>
<evidence type="ECO:0000256" key="1">
    <source>
        <dbReference type="ARBA" id="ARBA00009477"/>
    </source>
</evidence>
<dbReference type="GO" id="GO:0015679">
    <property type="term" value="P:plasma membrane copper ion transport"/>
    <property type="evidence" value="ECO:0007669"/>
    <property type="project" value="TreeGrafter"/>
</dbReference>
<dbReference type="GO" id="GO:0016020">
    <property type="term" value="C:membrane"/>
    <property type="evidence" value="ECO:0007669"/>
    <property type="project" value="InterPro"/>
</dbReference>
<dbReference type="NCBIfam" id="TIGR01730">
    <property type="entry name" value="RND_mfp"/>
    <property type="match status" value="1"/>
</dbReference>
<dbReference type="SUPFAM" id="SSF111369">
    <property type="entry name" value="HlyD-like secretion proteins"/>
    <property type="match status" value="1"/>
</dbReference>
<proteinExistence type="inferred from homology"/>
<accession>A0A6I6D225</accession>
<evidence type="ECO:0000256" key="3">
    <source>
        <dbReference type="SAM" id="SignalP"/>
    </source>
</evidence>
<dbReference type="Pfam" id="PF25954">
    <property type="entry name" value="Beta-barrel_RND_2"/>
    <property type="match status" value="1"/>
</dbReference>
<keyword evidence="7" id="KW-1185">Reference proteome</keyword>
<comment type="similarity">
    <text evidence="1">Belongs to the membrane fusion protein (MFP) (TC 8.A.1) family.</text>
</comment>
<dbReference type="InterPro" id="IPR058647">
    <property type="entry name" value="BSH_CzcB-like"/>
</dbReference>
<dbReference type="PANTHER" id="PTHR30097">
    <property type="entry name" value="CATION EFFLUX SYSTEM PROTEIN CUSB"/>
    <property type="match status" value="1"/>
</dbReference>
<evidence type="ECO:0000256" key="2">
    <source>
        <dbReference type="ARBA" id="ARBA00022448"/>
    </source>
</evidence>
<dbReference type="PANTHER" id="PTHR30097:SF4">
    <property type="entry name" value="SLR6042 PROTEIN"/>
    <property type="match status" value="1"/>
</dbReference>
<feature type="chain" id="PRO_5026083953" evidence="3">
    <location>
        <begin position="22"/>
        <end position="371"/>
    </location>
</feature>
<dbReference type="GO" id="GO:0030288">
    <property type="term" value="C:outer membrane-bounded periplasmic space"/>
    <property type="evidence" value="ECO:0007669"/>
    <property type="project" value="TreeGrafter"/>
</dbReference>
<feature type="signal peptide" evidence="3">
    <location>
        <begin position="1"/>
        <end position="21"/>
    </location>
</feature>
<dbReference type="Gene3D" id="1.10.287.470">
    <property type="entry name" value="Helix hairpin bin"/>
    <property type="match status" value="1"/>
</dbReference>
<keyword evidence="3" id="KW-0732">Signal</keyword>
<evidence type="ECO:0000259" key="4">
    <source>
        <dbReference type="Pfam" id="PF25954"/>
    </source>
</evidence>
<dbReference type="AlphaFoldDB" id="A0A6I6D225"/>
<evidence type="ECO:0000259" key="5">
    <source>
        <dbReference type="Pfam" id="PF25973"/>
    </source>
</evidence>
<dbReference type="InterPro" id="IPR058792">
    <property type="entry name" value="Beta-barrel_RND_2"/>
</dbReference>
<dbReference type="KEGG" id="ghl:GM160_04385"/>
<gene>
    <name evidence="6" type="ORF">GM160_04385</name>
</gene>
<reference evidence="6 7" key="1">
    <citation type="submission" date="2019-11" db="EMBL/GenBank/DDBJ databases">
        <authorList>
            <person name="Zhang J."/>
            <person name="Sun C."/>
        </authorList>
    </citation>
    <scope>NUCLEOTIDE SEQUENCE [LARGE SCALE GENOMIC DNA]</scope>
    <source>
        <strain evidence="7">sp2</strain>
    </source>
</reference>
<dbReference type="GO" id="GO:0046914">
    <property type="term" value="F:transition metal ion binding"/>
    <property type="evidence" value="ECO:0007669"/>
    <property type="project" value="TreeGrafter"/>
</dbReference>
<dbReference type="EMBL" id="CP046415">
    <property type="protein sequence ID" value="QGT78197.1"/>
    <property type="molecule type" value="Genomic_DNA"/>
</dbReference>
<dbReference type="InterPro" id="IPR051909">
    <property type="entry name" value="MFP_Cation_Efflux"/>
</dbReference>
<dbReference type="GO" id="GO:0060003">
    <property type="term" value="P:copper ion export"/>
    <property type="evidence" value="ECO:0007669"/>
    <property type="project" value="TreeGrafter"/>
</dbReference>
<evidence type="ECO:0000313" key="7">
    <source>
        <dbReference type="Proteomes" id="UP000427716"/>
    </source>
</evidence>
<dbReference type="Pfam" id="PF25973">
    <property type="entry name" value="BSH_CzcB"/>
    <property type="match status" value="1"/>
</dbReference>
<name>A0A6I6D225_9GAMM</name>
<dbReference type="GO" id="GO:0022857">
    <property type="term" value="F:transmembrane transporter activity"/>
    <property type="evidence" value="ECO:0007669"/>
    <property type="project" value="InterPro"/>
</dbReference>
<protein>
    <submittedName>
        <fullName evidence="6">Efflux RND transporter periplasmic adaptor subunit</fullName>
    </submittedName>
</protein>
<dbReference type="Gene3D" id="2.40.30.170">
    <property type="match status" value="1"/>
</dbReference>